<evidence type="ECO:0000313" key="19">
    <source>
        <dbReference type="EnsemblMetazoa" id="G3342.7:cds"/>
    </source>
</evidence>
<dbReference type="InterPro" id="IPR018376">
    <property type="entry name" value="Enoyl-CoA_hyd/isom_CS"/>
</dbReference>
<dbReference type="Gene3D" id="6.10.250.170">
    <property type="match status" value="1"/>
</dbReference>
<keyword evidence="6" id="KW-0809">Transit peptide</keyword>
<dbReference type="OMA" id="WFMSSFL"/>
<dbReference type="InterPro" id="IPR029045">
    <property type="entry name" value="ClpP/crotonase-like_dom_sf"/>
</dbReference>
<dbReference type="RefSeq" id="XP_034311213.1">
    <property type="nucleotide sequence ID" value="XM_034455322.2"/>
</dbReference>
<reference evidence="19" key="1">
    <citation type="submission" date="2022-08" db="UniProtKB">
        <authorList>
            <consortium name="EnsemblMetazoa"/>
        </authorList>
    </citation>
    <scope>IDENTIFICATION</scope>
    <source>
        <strain evidence="19">05x7-T-G4-1.051#20</strain>
    </source>
</reference>
<evidence type="ECO:0000256" key="2">
    <source>
        <dbReference type="ARBA" id="ARBA00005005"/>
    </source>
</evidence>
<evidence type="ECO:0000256" key="17">
    <source>
        <dbReference type="ARBA" id="ARBA00083575"/>
    </source>
</evidence>
<keyword evidence="7" id="KW-0007">Acetylation</keyword>
<evidence type="ECO:0000256" key="16">
    <source>
        <dbReference type="ARBA" id="ARBA00068317"/>
    </source>
</evidence>
<comment type="catalytic activity">
    <reaction evidence="11">
        <text>(3Z)-decenoyl-CoA = (2E)-decenoyl-CoA</text>
        <dbReference type="Rhea" id="RHEA:77195"/>
        <dbReference type="ChEBI" id="CHEBI:61406"/>
        <dbReference type="ChEBI" id="CHEBI:195601"/>
    </reaction>
    <physiologicalReaction direction="left-to-right" evidence="11">
        <dbReference type="Rhea" id="RHEA:77196"/>
    </physiologicalReaction>
</comment>
<dbReference type="CDD" id="cd06558">
    <property type="entry name" value="crotonase-like"/>
    <property type="match status" value="1"/>
</dbReference>
<dbReference type="PANTHER" id="PTHR11941">
    <property type="entry name" value="ENOYL-COA HYDRATASE-RELATED"/>
    <property type="match status" value="1"/>
</dbReference>
<evidence type="ECO:0000256" key="12">
    <source>
        <dbReference type="ARBA" id="ARBA00051293"/>
    </source>
</evidence>
<evidence type="ECO:0000256" key="8">
    <source>
        <dbReference type="ARBA" id="ARBA00023098"/>
    </source>
</evidence>
<protein>
    <recommendedName>
        <fullName evidence="16">Enoyl-CoA delta isomerase 1, mitochondrial</fullName>
    </recommendedName>
    <alternativeName>
        <fullName evidence="17">3,2-trans-enoyl-CoA isomerase</fullName>
    </alternativeName>
</protein>
<dbReference type="Proteomes" id="UP000005408">
    <property type="component" value="Unassembled WGS sequence"/>
</dbReference>
<dbReference type="FunFam" id="3.90.226.10:FF:000034">
    <property type="entry name" value="Enoyl-CoA delta isomerase 1"/>
    <property type="match status" value="1"/>
</dbReference>
<dbReference type="EnsemblMetazoa" id="G3342.7">
    <property type="protein sequence ID" value="G3342.7:cds"/>
    <property type="gene ID" value="G3342"/>
</dbReference>
<keyword evidence="5" id="KW-0276">Fatty acid metabolism</keyword>
<comment type="subcellular location">
    <subcellularLocation>
        <location evidence="1">Mitochondrion matrix</location>
    </subcellularLocation>
</comment>
<dbReference type="GeneID" id="105325600"/>
<organism evidence="19 20">
    <name type="scientific">Magallana gigas</name>
    <name type="common">Pacific oyster</name>
    <name type="synonym">Crassostrea gigas</name>
    <dbReference type="NCBI Taxonomy" id="29159"/>
    <lineage>
        <taxon>Eukaryota</taxon>
        <taxon>Metazoa</taxon>
        <taxon>Spiralia</taxon>
        <taxon>Lophotrochozoa</taxon>
        <taxon>Mollusca</taxon>
        <taxon>Bivalvia</taxon>
        <taxon>Autobranchia</taxon>
        <taxon>Pteriomorphia</taxon>
        <taxon>Ostreida</taxon>
        <taxon>Ostreoidea</taxon>
        <taxon>Ostreidae</taxon>
        <taxon>Magallana</taxon>
    </lineage>
</organism>
<evidence type="ECO:0000256" key="3">
    <source>
        <dbReference type="ARBA" id="ARBA00005254"/>
    </source>
</evidence>
<proteinExistence type="inferred from homology"/>
<dbReference type="GO" id="GO:0005759">
    <property type="term" value="C:mitochondrial matrix"/>
    <property type="evidence" value="ECO:0007669"/>
    <property type="project" value="UniProtKB-SubCell"/>
</dbReference>
<accession>A0A8W8MJB4</accession>
<dbReference type="PANTHER" id="PTHR11941:SF45">
    <property type="entry name" value="ENOYL-COA DELTA ISOMERASE 1, MITOCHONDRIAL"/>
    <property type="match status" value="1"/>
</dbReference>
<dbReference type="InterPro" id="IPR001753">
    <property type="entry name" value="Enoyl-CoA_hydra/iso"/>
</dbReference>
<sequence length="291" mass="32902">MRIGIVTSGLGIARQCLRKNTSVYRTCRRQVTGSGSPLDLNVDSKTGIAVLSMNKPPVNSLNLEFLTELNIALEKVENDKQCKGLIITSSIPKIFSAGLDITEMYQPDIDRLEEFWRTLQDMWIKLYGMNCVTIAAINGHSPAGGCLMSMSCDYRIMAPNYTIGLNETQLGIVAPFWFADVMLNTVGFRQTEMALQLGTLFKTEEALNIGLIDKVVPQEEVLSAAQQEMQRWFKIPGFARQLSKTELRRPTIEKLLKKKEEDIGYFRDYITKDAIQKSLGMYLESLKNRRK</sequence>
<evidence type="ECO:0000256" key="18">
    <source>
        <dbReference type="RuleBase" id="RU003707"/>
    </source>
</evidence>
<comment type="subunit">
    <text evidence="4">Homotrimer.</text>
</comment>
<dbReference type="Pfam" id="PF00378">
    <property type="entry name" value="ECH_1"/>
    <property type="match status" value="1"/>
</dbReference>
<evidence type="ECO:0000256" key="13">
    <source>
        <dbReference type="ARBA" id="ARBA00052376"/>
    </source>
</evidence>
<dbReference type="OrthoDB" id="1696280at2759"/>
<keyword evidence="8" id="KW-0443">Lipid metabolism</keyword>
<dbReference type="PROSITE" id="PS00166">
    <property type="entry name" value="ENOYL_COA_HYDRATASE"/>
    <property type="match status" value="1"/>
</dbReference>
<dbReference type="AlphaFoldDB" id="A0A8W8MJB4"/>
<dbReference type="KEGG" id="crg:105325600"/>
<evidence type="ECO:0000313" key="20">
    <source>
        <dbReference type="Proteomes" id="UP000005408"/>
    </source>
</evidence>
<evidence type="ECO:0000256" key="6">
    <source>
        <dbReference type="ARBA" id="ARBA00022946"/>
    </source>
</evidence>
<dbReference type="GO" id="GO:0006635">
    <property type="term" value="P:fatty acid beta-oxidation"/>
    <property type="evidence" value="ECO:0007669"/>
    <property type="project" value="TreeGrafter"/>
</dbReference>
<name>A0A8W8MJB4_MAGGI</name>
<dbReference type="EnsemblMetazoa" id="G3342.1">
    <property type="protein sequence ID" value="G3342.1:cds"/>
    <property type="gene ID" value="G3342"/>
</dbReference>
<keyword evidence="20" id="KW-1185">Reference proteome</keyword>
<comment type="pathway">
    <text evidence="2">Lipid metabolism; fatty acid beta-oxidation.</text>
</comment>
<dbReference type="SUPFAM" id="SSF52096">
    <property type="entry name" value="ClpP/crotonase"/>
    <property type="match status" value="1"/>
</dbReference>
<evidence type="ECO:0000256" key="7">
    <source>
        <dbReference type="ARBA" id="ARBA00022990"/>
    </source>
</evidence>
<comment type="catalytic activity">
    <reaction evidence="14">
        <text>(3Z)-octenoyl-CoA = (2E)-octenoyl-CoA</text>
        <dbReference type="Rhea" id="RHEA:46044"/>
        <dbReference type="ChEBI" id="CHEBI:62242"/>
        <dbReference type="ChEBI" id="CHEBI:85640"/>
    </reaction>
    <physiologicalReaction direction="left-to-right" evidence="14">
        <dbReference type="Rhea" id="RHEA:46045"/>
    </physiologicalReaction>
</comment>
<evidence type="ECO:0000256" key="9">
    <source>
        <dbReference type="ARBA" id="ARBA00023128"/>
    </source>
</evidence>
<dbReference type="GO" id="GO:0004165">
    <property type="term" value="F:delta(3)-delta(2)-enoyl-CoA isomerase activity"/>
    <property type="evidence" value="ECO:0007669"/>
    <property type="project" value="UniProtKB-EC"/>
</dbReference>
<dbReference type="Gene3D" id="3.90.226.10">
    <property type="entry name" value="2-enoyl-CoA Hydratase, Chain A, domain 1"/>
    <property type="match status" value="1"/>
</dbReference>
<dbReference type="EnsemblMetazoa" id="G3342.3">
    <property type="protein sequence ID" value="G3342.3:cds"/>
    <property type="gene ID" value="G3342"/>
</dbReference>
<evidence type="ECO:0000256" key="1">
    <source>
        <dbReference type="ARBA" id="ARBA00004305"/>
    </source>
</evidence>
<comment type="catalytic activity">
    <reaction evidence="13">
        <text>(3Z)-dodecenoyl-CoA = (2E)-dodecenoyl-CoA</text>
        <dbReference type="Rhea" id="RHEA:23716"/>
        <dbReference type="ChEBI" id="CHEBI:57330"/>
        <dbReference type="ChEBI" id="CHEBI:58543"/>
        <dbReference type="EC" id="5.3.3.8"/>
    </reaction>
    <physiologicalReaction direction="left-to-right" evidence="13">
        <dbReference type="Rhea" id="RHEA:23717"/>
    </physiologicalReaction>
</comment>
<evidence type="ECO:0000256" key="10">
    <source>
        <dbReference type="ARBA" id="ARBA00023235"/>
    </source>
</evidence>
<evidence type="ECO:0000256" key="15">
    <source>
        <dbReference type="ARBA" id="ARBA00056147"/>
    </source>
</evidence>
<comment type="similarity">
    <text evidence="3 18">Belongs to the enoyl-CoA hydratase/isomerase family.</text>
</comment>
<evidence type="ECO:0000256" key="11">
    <source>
        <dbReference type="ARBA" id="ARBA00050938"/>
    </source>
</evidence>
<evidence type="ECO:0000256" key="14">
    <source>
        <dbReference type="ARBA" id="ARBA00052542"/>
    </source>
</evidence>
<evidence type="ECO:0000256" key="5">
    <source>
        <dbReference type="ARBA" id="ARBA00022832"/>
    </source>
</evidence>
<evidence type="ECO:0000256" key="4">
    <source>
        <dbReference type="ARBA" id="ARBA00011233"/>
    </source>
</evidence>
<keyword evidence="10" id="KW-0413">Isomerase</keyword>
<comment type="catalytic activity">
    <reaction evidence="12">
        <text>(2E)-tetradecenoyl-CoA = (3Z)-tetradecenoyl-CoA</text>
        <dbReference type="Rhea" id="RHEA:29847"/>
        <dbReference type="ChEBI" id="CHEBI:61405"/>
        <dbReference type="ChEBI" id="CHEBI:61968"/>
    </reaction>
    <physiologicalReaction direction="right-to-left" evidence="12">
        <dbReference type="Rhea" id="RHEA:29849"/>
    </physiologicalReaction>
</comment>
<keyword evidence="9" id="KW-0496">Mitochondrion</keyword>
<comment type="function">
    <text evidence="15">Key enzyme of fatty acid beta-oxidation. Able to isomerize both 3-cis (3Z) and 3-trans (3E) double bonds into the 2-trans (2E) form in a range of enoyl-CoA species, with a preference for (3Z)-enoyl-CoAs over (3E)-enoyl-CoAs. The catalytic efficiency of this enzyme is not affected by the fatty acyl chain length.</text>
</comment>